<accession>A0A0F4GKK7</accession>
<reference evidence="2 3" key="1">
    <citation type="submission" date="2015-03" db="EMBL/GenBank/DDBJ databases">
        <title>RNA-seq based gene annotation and comparative genomics of four Zymoseptoria species reveal species-specific pathogenicity related genes and transposable element activity.</title>
        <authorList>
            <person name="Grandaubert J."/>
            <person name="Bhattacharyya A."/>
            <person name="Stukenbrock E.H."/>
        </authorList>
    </citation>
    <scope>NUCLEOTIDE SEQUENCE [LARGE SCALE GENOMIC DNA]</scope>
    <source>
        <strain evidence="2 3">Zb18110</strain>
    </source>
</reference>
<evidence type="ECO:0000313" key="3">
    <source>
        <dbReference type="Proteomes" id="UP000033647"/>
    </source>
</evidence>
<evidence type="ECO:0000313" key="2">
    <source>
        <dbReference type="EMBL" id="KJX97916.1"/>
    </source>
</evidence>
<dbReference type="Proteomes" id="UP000033647">
    <property type="component" value="Unassembled WGS sequence"/>
</dbReference>
<name>A0A0F4GKK7_9PEZI</name>
<feature type="compositionally biased region" description="Basic residues" evidence="1">
    <location>
        <begin position="75"/>
        <end position="95"/>
    </location>
</feature>
<protein>
    <submittedName>
        <fullName evidence="2">Uncharacterized protein</fullName>
    </submittedName>
</protein>
<comment type="caution">
    <text evidence="2">The sequence shown here is derived from an EMBL/GenBank/DDBJ whole genome shotgun (WGS) entry which is preliminary data.</text>
</comment>
<organism evidence="2 3">
    <name type="scientific">Zymoseptoria brevis</name>
    <dbReference type="NCBI Taxonomy" id="1047168"/>
    <lineage>
        <taxon>Eukaryota</taxon>
        <taxon>Fungi</taxon>
        <taxon>Dikarya</taxon>
        <taxon>Ascomycota</taxon>
        <taxon>Pezizomycotina</taxon>
        <taxon>Dothideomycetes</taxon>
        <taxon>Dothideomycetidae</taxon>
        <taxon>Mycosphaerellales</taxon>
        <taxon>Mycosphaerellaceae</taxon>
        <taxon>Zymoseptoria</taxon>
    </lineage>
</organism>
<feature type="region of interest" description="Disordered" evidence="1">
    <location>
        <begin position="57"/>
        <end position="173"/>
    </location>
</feature>
<proteinExistence type="predicted"/>
<keyword evidence="3" id="KW-1185">Reference proteome</keyword>
<dbReference type="EMBL" id="LAFY01000445">
    <property type="protein sequence ID" value="KJX97916.1"/>
    <property type="molecule type" value="Genomic_DNA"/>
</dbReference>
<evidence type="ECO:0000256" key="1">
    <source>
        <dbReference type="SAM" id="MobiDB-lite"/>
    </source>
</evidence>
<sequence>MLDDGNEAAKWRNVSSGEFKAINTSTIMPVDPAMVAIAMKCIDKFVETKIADKVIHKTVPMPTNTSHKQDEAERKKRRPRRRSPAPRRPNPRRHNSSYGPPPRRPAARRAPSSYDQPPARELPRREEKRSSFSQDVPGLVHSTSRENSKTEKYQPQPDDSDRSRIDAWLEAQE</sequence>
<gene>
    <name evidence="2" type="ORF">TI39_contig453g00033</name>
</gene>
<feature type="compositionally biased region" description="Basic and acidic residues" evidence="1">
    <location>
        <begin position="143"/>
        <end position="152"/>
    </location>
</feature>
<feature type="compositionally biased region" description="Basic and acidic residues" evidence="1">
    <location>
        <begin position="121"/>
        <end position="130"/>
    </location>
</feature>
<dbReference type="AlphaFoldDB" id="A0A0F4GKK7"/>